<name>A0A1H3TYN2_9MICO</name>
<evidence type="ECO:0000259" key="5">
    <source>
        <dbReference type="Pfam" id="PF00725"/>
    </source>
</evidence>
<dbReference type="SUPFAM" id="SSF51735">
    <property type="entry name" value="NAD(P)-binding Rossmann-fold domains"/>
    <property type="match status" value="1"/>
</dbReference>
<feature type="domain" description="3-hydroxyacyl-CoA dehydrogenase C-terminal" evidence="5">
    <location>
        <begin position="236"/>
        <end position="322"/>
    </location>
</feature>
<dbReference type="Gene3D" id="3.40.50.720">
    <property type="entry name" value="NAD(P)-binding Rossmann-like Domain"/>
    <property type="match status" value="1"/>
</dbReference>
<evidence type="ECO:0000256" key="3">
    <source>
        <dbReference type="ARBA" id="ARBA00023002"/>
    </source>
</evidence>
<dbReference type="InterPro" id="IPR008927">
    <property type="entry name" value="6-PGluconate_DH-like_C_sf"/>
</dbReference>
<organism evidence="7 8">
    <name type="scientific">Herbiconiux ginsengi</name>
    <dbReference type="NCBI Taxonomy" id="381665"/>
    <lineage>
        <taxon>Bacteria</taxon>
        <taxon>Bacillati</taxon>
        <taxon>Actinomycetota</taxon>
        <taxon>Actinomycetes</taxon>
        <taxon>Micrococcales</taxon>
        <taxon>Microbacteriaceae</taxon>
        <taxon>Herbiconiux</taxon>
    </lineage>
</organism>
<dbReference type="PROSITE" id="PS00067">
    <property type="entry name" value="3HCDH"/>
    <property type="match status" value="1"/>
</dbReference>
<dbReference type="InterPro" id="IPR006180">
    <property type="entry name" value="3-OHacyl-CoA_DH_CS"/>
</dbReference>
<feature type="domain" description="3-hydroxyacyl-CoA dehydrogenase NAD binding" evidence="6">
    <location>
        <begin position="182"/>
        <end position="233"/>
    </location>
</feature>
<dbReference type="PANTHER" id="PTHR48075:SF1">
    <property type="entry name" value="LAMBDA-CRYSTALLIN HOMOLOG"/>
    <property type="match status" value="1"/>
</dbReference>
<evidence type="ECO:0000313" key="7">
    <source>
        <dbReference type="EMBL" id="SDZ54785.1"/>
    </source>
</evidence>
<feature type="domain" description="3-hydroxyacyl-CoA dehydrogenase NAD binding" evidence="6">
    <location>
        <begin position="30"/>
        <end position="154"/>
    </location>
</feature>
<dbReference type="SUPFAM" id="SSF48179">
    <property type="entry name" value="6-phosphogluconate dehydrogenase C-terminal domain-like"/>
    <property type="match status" value="1"/>
</dbReference>
<keyword evidence="3" id="KW-0560">Oxidoreductase</keyword>
<evidence type="ECO:0000256" key="1">
    <source>
        <dbReference type="ARBA" id="ARBA00005086"/>
    </source>
</evidence>
<evidence type="ECO:0000259" key="6">
    <source>
        <dbReference type="Pfam" id="PF02737"/>
    </source>
</evidence>
<sequence>MGEGAAPPEGGGRTPPESDRPAPDAARPVVAIAGAGSIGVAFAVLFASAGHPVRVWDAFPEAFERARADLRSRLGLLAEFGLLAESPSLVAGRVSFEAELADALGAAVLVQECAPERVELKRELFAAVAAVAPADAILASSSSAITPSTILAGLEPAGVVPADRDAAGVDAAELDVALTGVAARLIVAHPGNPPYLLPVIELVPSPATDAAVLDRASALYRGAGLRPVLVRKEVEGFLFNRLQGAVLREAYALVRDGVATVDDIDEVVRSGLGRRWSFIGPFETVDLNTRGGLESHAEKMGPAYERMGAERGQHDPWTPDLVATAVAQRRALLPLDEWEARVRWRDEQLMRLKPLWEGMSSR</sequence>
<dbReference type="GO" id="GO:0050104">
    <property type="term" value="F:L-gulonate 3-dehydrogenase activity"/>
    <property type="evidence" value="ECO:0007669"/>
    <property type="project" value="TreeGrafter"/>
</dbReference>
<dbReference type="Proteomes" id="UP000198891">
    <property type="component" value="Unassembled WGS sequence"/>
</dbReference>
<dbReference type="InterPro" id="IPR006108">
    <property type="entry name" value="3HC_DH_C"/>
</dbReference>
<dbReference type="EMBL" id="FNPZ01000008">
    <property type="protein sequence ID" value="SDZ54785.1"/>
    <property type="molecule type" value="Genomic_DNA"/>
</dbReference>
<evidence type="ECO:0000313" key="8">
    <source>
        <dbReference type="Proteomes" id="UP000198891"/>
    </source>
</evidence>
<keyword evidence="8" id="KW-1185">Reference proteome</keyword>
<feature type="compositionally biased region" description="Gly residues" evidence="4">
    <location>
        <begin position="1"/>
        <end position="13"/>
    </location>
</feature>
<dbReference type="Pfam" id="PF02737">
    <property type="entry name" value="3HCDH_N"/>
    <property type="match status" value="2"/>
</dbReference>
<comment type="pathway">
    <text evidence="1">Lipid metabolism; butanoate metabolism.</text>
</comment>
<dbReference type="AlphaFoldDB" id="A0A1H3TYN2"/>
<dbReference type="InterPro" id="IPR013328">
    <property type="entry name" value="6PGD_dom2"/>
</dbReference>
<dbReference type="GO" id="GO:0070403">
    <property type="term" value="F:NAD+ binding"/>
    <property type="evidence" value="ECO:0007669"/>
    <property type="project" value="InterPro"/>
</dbReference>
<dbReference type="Gene3D" id="1.10.1040.10">
    <property type="entry name" value="N-(1-d-carboxylethyl)-l-norvaline Dehydrogenase, domain 2"/>
    <property type="match status" value="1"/>
</dbReference>
<dbReference type="Pfam" id="PF00725">
    <property type="entry name" value="3HCDH"/>
    <property type="match status" value="1"/>
</dbReference>
<feature type="region of interest" description="Disordered" evidence="4">
    <location>
        <begin position="1"/>
        <end position="25"/>
    </location>
</feature>
<dbReference type="GO" id="GO:0006631">
    <property type="term" value="P:fatty acid metabolic process"/>
    <property type="evidence" value="ECO:0007669"/>
    <property type="project" value="InterPro"/>
</dbReference>
<accession>A0A1H3TYN2</accession>
<reference evidence="7 8" key="1">
    <citation type="submission" date="2016-10" db="EMBL/GenBank/DDBJ databases">
        <authorList>
            <person name="de Groot N.N."/>
        </authorList>
    </citation>
    <scope>NUCLEOTIDE SEQUENCE [LARGE SCALE GENOMIC DNA]</scope>
    <source>
        <strain evidence="7 8">CGMCC 4.3491</strain>
    </source>
</reference>
<protein>
    <submittedName>
        <fullName evidence="7">3-hydroxyacyl-CoA dehydrogenase</fullName>
    </submittedName>
</protein>
<dbReference type="InterPro" id="IPR036291">
    <property type="entry name" value="NAD(P)-bd_dom_sf"/>
</dbReference>
<dbReference type="PANTHER" id="PTHR48075">
    <property type="entry name" value="3-HYDROXYACYL-COA DEHYDROGENASE FAMILY PROTEIN"/>
    <property type="match status" value="1"/>
</dbReference>
<dbReference type="STRING" id="381665.SAMN05216554_4570"/>
<comment type="similarity">
    <text evidence="2">Belongs to the 3-hydroxyacyl-CoA dehydrogenase family.</text>
</comment>
<dbReference type="InterPro" id="IPR006176">
    <property type="entry name" value="3-OHacyl-CoA_DH_NAD-bd"/>
</dbReference>
<gene>
    <name evidence="7" type="ORF">SAMN05216554_4570</name>
</gene>
<evidence type="ECO:0000256" key="4">
    <source>
        <dbReference type="SAM" id="MobiDB-lite"/>
    </source>
</evidence>
<evidence type="ECO:0000256" key="2">
    <source>
        <dbReference type="ARBA" id="ARBA00009463"/>
    </source>
</evidence>
<proteinExistence type="inferred from homology"/>